<feature type="signal peptide" evidence="2">
    <location>
        <begin position="1"/>
        <end position="25"/>
    </location>
</feature>
<evidence type="ECO:0000256" key="2">
    <source>
        <dbReference type="SAM" id="SignalP"/>
    </source>
</evidence>
<keyword evidence="4" id="KW-1185">Reference proteome</keyword>
<organism evidence="3 4">
    <name type="scientific">Streptomyces gossypii</name>
    <dbReference type="NCBI Taxonomy" id="2883101"/>
    <lineage>
        <taxon>Bacteria</taxon>
        <taxon>Bacillati</taxon>
        <taxon>Actinomycetota</taxon>
        <taxon>Actinomycetes</taxon>
        <taxon>Kitasatosporales</taxon>
        <taxon>Streptomycetaceae</taxon>
        <taxon>Streptomyces</taxon>
    </lineage>
</organism>
<accession>A0ABT2JPQ9</accession>
<dbReference type="RefSeq" id="WP_260216925.1">
    <property type="nucleotide sequence ID" value="NZ_JAJAGO010000003.1"/>
</dbReference>
<keyword evidence="2" id="KW-0732">Signal</keyword>
<protein>
    <submittedName>
        <fullName evidence="3">Uncharacterized protein</fullName>
    </submittedName>
</protein>
<sequence length="79" mass="8117">MDHKRAAAAFAAVLIAGGTASAASAADTSAPTTGTPTSALSGMWHEATRGETVSRQDDTTAKERPKRVRLRIANIPLGV</sequence>
<name>A0ABT2JPQ9_9ACTN</name>
<feature type="region of interest" description="Disordered" evidence="1">
    <location>
        <begin position="21"/>
        <end position="64"/>
    </location>
</feature>
<dbReference type="EMBL" id="JAJAGO010000003">
    <property type="protein sequence ID" value="MCT2589867.1"/>
    <property type="molecule type" value="Genomic_DNA"/>
</dbReference>
<feature type="chain" id="PRO_5047332971" evidence="2">
    <location>
        <begin position="26"/>
        <end position="79"/>
    </location>
</feature>
<gene>
    <name evidence="3" type="ORF">LHJ74_08060</name>
</gene>
<reference evidence="3 4" key="1">
    <citation type="submission" date="2021-10" db="EMBL/GenBank/DDBJ databases">
        <title>Streptomyces gossypii sp. nov., isolated from soil collected from cotton field.</title>
        <authorList>
            <person name="Ge X."/>
            <person name="Chen X."/>
            <person name="Liu W."/>
        </authorList>
    </citation>
    <scope>NUCLEOTIDE SEQUENCE [LARGE SCALE GENOMIC DNA]</scope>
    <source>
        <strain evidence="3 4">N2-109</strain>
    </source>
</reference>
<evidence type="ECO:0000256" key="1">
    <source>
        <dbReference type="SAM" id="MobiDB-lite"/>
    </source>
</evidence>
<comment type="caution">
    <text evidence="3">The sequence shown here is derived from an EMBL/GenBank/DDBJ whole genome shotgun (WGS) entry which is preliminary data.</text>
</comment>
<proteinExistence type="predicted"/>
<feature type="compositionally biased region" description="Basic and acidic residues" evidence="1">
    <location>
        <begin position="46"/>
        <end position="63"/>
    </location>
</feature>
<feature type="compositionally biased region" description="Low complexity" evidence="1">
    <location>
        <begin position="21"/>
        <end position="42"/>
    </location>
</feature>
<dbReference type="Proteomes" id="UP001156389">
    <property type="component" value="Unassembled WGS sequence"/>
</dbReference>
<evidence type="ECO:0000313" key="4">
    <source>
        <dbReference type="Proteomes" id="UP001156389"/>
    </source>
</evidence>
<evidence type="ECO:0000313" key="3">
    <source>
        <dbReference type="EMBL" id="MCT2589867.1"/>
    </source>
</evidence>